<dbReference type="PROSITE" id="PS50110">
    <property type="entry name" value="RESPONSE_REGULATORY"/>
    <property type="match status" value="1"/>
</dbReference>
<dbReference type="CDD" id="cd00156">
    <property type="entry name" value="REC"/>
    <property type="match status" value="1"/>
</dbReference>
<dbReference type="Proteomes" id="UP000324595">
    <property type="component" value="Unassembled WGS sequence"/>
</dbReference>
<dbReference type="PANTHER" id="PTHR44591:SF3">
    <property type="entry name" value="RESPONSE REGULATORY DOMAIN-CONTAINING PROTEIN"/>
    <property type="match status" value="1"/>
</dbReference>
<dbReference type="InterPro" id="IPR001789">
    <property type="entry name" value="Sig_transdc_resp-reg_receiver"/>
</dbReference>
<dbReference type="GO" id="GO:0000160">
    <property type="term" value="P:phosphorelay signal transduction system"/>
    <property type="evidence" value="ECO:0007669"/>
    <property type="project" value="InterPro"/>
</dbReference>
<organism evidence="4 5">
    <name type="scientific">Fodinibius salinus</name>
    <dbReference type="NCBI Taxonomy" id="860790"/>
    <lineage>
        <taxon>Bacteria</taxon>
        <taxon>Pseudomonadati</taxon>
        <taxon>Balneolota</taxon>
        <taxon>Balneolia</taxon>
        <taxon>Balneolales</taxon>
        <taxon>Balneolaceae</taxon>
        <taxon>Fodinibius</taxon>
    </lineage>
</organism>
<feature type="domain" description="Response regulatory" evidence="3">
    <location>
        <begin position="14"/>
        <end position="132"/>
    </location>
</feature>
<dbReference type="RefSeq" id="WP_148898878.1">
    <property type="nucleotide sequence ID" value="NZ_VNHY01000002.1"/>
</dbReference>
<name>A0A5D3YMA8_9BACT</name>
<dbReference type="SMART" id="SM00448">
    <property type="entry name" value="REC"/>
    <property type="match status" value="1"/>
</dbReference>
<gene>
    <name evidence="4" type="ORF">LX73_1540</name>
</gene>
<dbReference type="PANTHER" id="PTHR44591">
    <property type="entry name" value="STRESS RESPONSE REGULATOR PROTEIN 1"/>
    <property type="match status" value="1"/>
</dbReference>
<dbReference type="SUPFAM" id="SSF52172">
    <property type="entry name" value="CheY-like"/>
    <property type="match status" value="1"/>
</dbReference>
<evidence type="ECO:0000259" key="3">
    <source>
        <dbReference type="PROSITE" id="PS50110"/>
    </source>
</evidence>
<comment type="caution">
    <text evidence="4">The sequence shown here is derived from an EMBL/GenBank/DDBJ whole genome shotgun (WGS) entry which is preliminary data.</text>
</comment>
<keyword evidence="1 2" id="KW-0597">Phosphoprotein</keyword>
<proteinExistence type="predicted"/>
<sequence>MSESINSITENECHIFVIDDSKFHNIILKKMLTAKGYAVKTFTNGFHLLEQLQQTEMKPHLIISDIEMPEIDGFTLFEEIKNHSGIQNIPFMYISSLSPTEVNSRVEATGAEGFIQKPISKSTFWDTINQIIFS</sequence>
<evidence type="ECO:0000313" key="5">
    <source>
        <dbReference type="Proteomes" id="UP000324595"/>
    </source>
</evidence>
<evidence type="ECO:0000256" key="2">
    <source>
        <dbReference type="PROSITE-ProRule" id="PRU00169"/>
    </source>
</evidence>
<dbReference type="EMBL" id="VNHY01000002">
    <property type="protein sequence ID" value="TYP93827.1"/>
    <property type="molecule type" value="Genomic_DNA"/>
</dbReference>
<dbReference type="Pfam" id="PF00072">
    <property type="entry name" value="Response_reg"/>
    <property type="match status" value="1"/>
</dbReference>
<keyword evidence="5" id="KW-1185">Reference proteome</keyword>
<evidence type="ECO:0000313" key="4">
    <source>
        <dbReference type="EMBL" id="TYP93827.1"/>
    </source>
</evidence>
<reference evidence="4 5" key="1">
    <citation type="submission" date="2019-07" db="EMBL/GenBank/DDBJ databases">
        <title>Genomic Encyclopedia of Archaeal and Bacterial Type Strains, Phase II (KMG-II): from individual species to whole genera.</title>
        <authorList>
            <person name="Goeker M."/>
        </authorList>
    </citation>
    <scope>NUCLEOTIDE SEQUENCE [LARGE SCALE GENOMIC DNA]</scope>
    <source>
        <strain evidence="4 5">DSM 21935</strain>
    </source>
</reference>
<dbReference type="InterPro" id="IPR050595">
    <property type="entry name" value="Bact_response_regulator"/>
</dbReference>
<dbReference type="AlphaFoldDB" id="A0A5D3YMA8"/>
<protein>
    <submittedName>
        <fullName evidence="4">CheY chemotaxis protein or a CheY-like REC (Receiver) domain</fullName>
    </submittedName>
</protein>
<dbReference type="Gene3D" id="3.40.50.2300">
    <property type="match status" value="1"/>
</dbReference>
<evidence type="ECO:0000256" key="1">
    <source>
        <dbReference type="ARBA" id="ARBA00022553"/>
    </source>
</evidence>
<accession>A0A5D3YMA8</accession>
<feature type="modified residue" description="4-aspartylphosphate" evidence="2">
    <location>
        <position position="65"/>
    </location>
</feature>
<dbReference type="InterPro" id="IPR011006">
    <property type="entry name" value="CheY-like_superfamily"/>
</dbReference>
<dbReference type="OrthoDB" id="9796457at2"/>